<dbReference type="Pfam" id="PF15919">
    <property type="entry name" value="HicB_lk_antitox"/>
    <property type="match status" value="1"/>
</dbReference>
<evidence type="ECO:0000259" key="1">
    <source>
        <dbReference type="Pfam" id="PF15919"/>
    </source>
</evidence>
<dbReference type="Gene3D" id="3.30.160.250">
    <property type="match status" value="1"/>
</dbReference>
<dbReference type="InterPro" id="IPR031807">
    <property type="entry name" value="HicB-like"/>
</dbReference>
<dbReference type="SUPFAM" id="SSF143100">
    <property type="entry name" value="TTHA1013/TTHA0281-like"/>
    <property type="match status" value="1"/>
</dbReference>
<dbReference type="PANTHER" id="PTHR34504">
    <property type="entry name" value="ANTITOXIN HICB"/>
    <property type="match status" value="1"/>
</dbReference>
<dbReference type="RefSeq" id="WP_317560625.1">
    <property type="nucleotide sequence ID" value="NZ_JAWLIP010000001.1"/>
</dbReference>
<reference evidence="2 3" key="1">
    <citation type="submission" date="2023-10" db="EMBL/GenBank/DDBJ databases">
        <authorList>
            <person name="Venkata Ramana C."/>
            <person name="Sasikala C."/>
            <person name="Dhurka M."/>
        </authorList>
    </citation>
    <scope>NUCLEOTIDE SEQUENCE [LARGE SCALE GENOMIC DNA]</scope>
    <source>
        <strain evidence="2 3">KCTC 32151</strain>
    </source>
</reference>
<organism evidence="2 3">
    <name type="scientific">Nitratireductor aquimarinus</name>
    <dbReference type="NCBI Taxonomy" id="889300"/>
    <lineage>
        <taxon>Bacteria</taxon>
        <taxon>Pseudomonadati</taxon>
        <taxon>Pseudomonadota</taxon>
        <taxon>Alphaproteobacteria</taxon>
        <taxon>Hyphomicrobiales</taxon>
        <taxon>Phyllobacteriaceae</taxon>
        <taxon>Nitratireductor</taxon>
    </lineage>
</organism>
<keyword evidence="3" id="KW-1185">Reference proteome</keyword>
<feature type="domain" description="HicB-like antitoxin of toxin-antitoxin system" evidence="1">
    <location>
        <begin position="4"/>
        <end position="72"/>
    </location>
</feature>
<comment type="caution">
    <text evidence="2">The sequence shown here is derived from an EMBL/GenBank/DDBJ whole genome shotgun (WGS) entry which is preliminary data.</text>
</comment>
<proteinExistence type="predicted"/>
<dbReference type="InterPro" id="IPR035069">
    <property type="entry name" value="TTHA1013/TTHA0281-like"/>
</dbReference>
<protein>
    <submittedName>
        <fullName evidence="2">Type II toxin-antitoxin system HicB family antitoxin</fullName>
    </submittedName>
</protein>
<dbReference type="InterPro" id="IPR051404">
    <property type="entry name" value="TA_system_antitoxin"/>
</dbReference>
<gene>
    <name evidence="2" type="ORF">R2G56_05005</name>
</gene>
<accession>A0ABU4AHB1</accession>
<sequence length="80" mass="8430">MSSYIAVIRKSAGTEYWADIPDLPGCVSRGKTVEAAKANLQAALALHLETAGGACAQPRSSAQMSAEELEDAIETFAIEF</sequence>
<dbReference type="Proteomes" id="UP001185659">
    <property type="component" value="Unassembled WGS sequence"/>
</dbReference>
<dbReference type="EMBL" id="JAWLIP010000001">
    <property type="protein sequence ID" value="MDV6225638.1"/>
    <property type="molecule type" value="Genomic_DNA"/>
</dbReference>
<dbReference type="PANTHER" id="PTHR34504:SF2">
    <property type="entry name" value="UPF0150 PROTEIN SSL0259"/>
    <property type="match status" value="1"/>
</dbReference>
<name>A0ABU4AHB1_9HYPH</name>
<evidence type="ECO:0000313" key="3">
    <source>
        <dbReference type="Proteomes" id="UP001185659"/>
    </source>
</evidence>
<evidence type="ECO:0000313" key="2">
    <source>
        <dbReference type="EMBL" id="MDV6225638.1"/>
    </source>
</evidence>